<sequence>MTINANEQILSEYTGNGTQKKFPIPFSYINTTDLKVSKIDAQGKNTLLSFGLDYSVYPEKGLNGGELTTALAPSLNTTLKIELDPIIEQEMDLKNNGILDAEALETALDKLTLICKTLKAKLSNL</sequence>
<gene>
    <name evidence="1" type="ORF">SAMN02745728_01309</name>
</gene>
<evidence type="ECO:0000313" key="1">
    <source>
        <dbReference type="EMBL" id="SHN62852.1"/>
    </source>
</evidence>
<dbReference type="AlphaFoldDB" id="A0A1M7SWJ8"/>
<accession>A0A1M7SWJ8</accession>
<dbReference type="STRING" id="1121455.SAMN02745728_01309"/>
<organism evidence="1 2">
    <name type="scientific">Desulfovibrio litoralis DSM 11393</name>
    <dbReference type="NCBI Taxonomy" id="1121455"/>
    <lineage>
        <taxon>Bacteria</taxon>
        <taxon>Pseudomonadati</taxon>
        <taxon>Thermodesulfobacteriota</taxon>
        <taxon>Desulfovibrionia</taxon>
        <taxon>Desulfovibrionales</taxon>
        <taxon>Desulfovibrionaceae</taxon>
        <taxon>Desulfovibrio</taxon>
    </lineage>
</organism>
<dbReference type="Proteomes" id="UP000186469">
    <property type="component" value="Unassembled WGS sequence"/>
</dbReference>
<name>A0A1M7SWJ8_9BACT</name>
<dbReference type="OrthoDB" id="5365411at2"/>
<reference evidence="1 2" key="1">
    <citation type="submission" date="2016-12" db="EMBL/GenBank/DDBJ databases">
        <authorList>
            <person name="Song W.-J."/>
            <person name="Kurnit D.M."/>
        </authorList>
    </citation>
    <scope>NUCLEOTIDE SEQUENCE [LARGE SCALE GENOMIC DNA]</scope>
    <source>
        <strain evidence="1 2">DSM 11393</strain>
    </source>
</reference>
<protein>
    <submittedName>
        <fullName evidence="1">Uncharacterized protein</fullName>
    </submittedName>
</protein>
<evidence type="ECO:0000313" key="2">
    <source>
        <dbReference type="Proteomes" id="UP000186469"/>
    </source>
</evidence>
<dbReference type="RefSeq" id="WP_072697000.1">
    <property type="nucleotide sequence ID" value="NZ_FRDI01000005.1"/>
</dbReference>
<dbReference type="EMBL" id="FRDI01000005">
    <property type="protein sequence ID" value="SHN62852.1"/>
    <property type="molecule type" value="Genomic_DNA"/>
</dbReference>
<proteinExistence type="predicted"/>
<keyword evidence="2" id="KW-1185">Reference proteome</keyword>